<dbReference type="PANTHER" id="PTHR38448:SF2">
    <property type="entry name" value="REGULATORY PROTEIN YLBF"/>
    <property type="match status" value="1"/>
</dbReference>
<dbReference type="PANTHER" id="PTHR38448">
    <property type="entry name" value="REGULATORY PROTEIN YLBF-RELATED"/>
    <property type="match status" value="1"/>
</dbReference>
<dbReference type="Pfam" id="PF06133">
    <property type="entry name" value="Com_YlbF"/>
    <property type="match status" value="1"/>
</dbReference>
<name>A0A380K5U3_9STRE</name>
<feature type="region of interest" description="Disordered" evidence="1">
    <location>
        <begin position="127"/>
        <end position="150"/>
    </location>
</feature>
<evidence type="ECO:0000256" key="1">
    <source>
        <dbReference type="SAM" id="MobiDB-lite"/>
    </source>
</evidence>
<evidence type="ECO:0000313" key="3">
    <source>
        <dbReference type="Proteomes" id="UP000254924"/>
    </source>
</evidence>
<protein>
    <submittedName>
        <fullName evidence="2">Regulatory protein ylbF</fullName>
    </submittedName>
</protein>
<dbReference type="OrthoDB" id="2242751at2"/>
<reference evidence="2 3" key="1">
    <citation type="submission" date="2018-06" db="EMBL/GenBank/DDBJ databases">
        <authorList>
            <consortium name="Pathogen Informatics"/>
            <person name="Doyle S."/>
        </authorList>
    </citation>
    <scope>NUCLEOTIDE SEQUENCE [LARGE SCALE GENOMIC DNA]</scope>
    <source>
        <strain evidence="2 3">NCTC12224</strain>
    </source>
</reference>
<sequence length="150" mass="16851">MLIIDDQLLELDDTIEELVTAITQTEQAKTYQVAKIAFDTDESLQEMIADFTLKKTAYEQVADYAAYLPEVKDKKKVLYKLKRQLDLHPKVIAFRQAEVALQELLASVTTALAQAVSPKVFVDTGLPLAPHKAPHKKNGSTIRESDEHDQ</sequence>
<gene>
    <name evidence="2" type="ORF">NCTC12224_00836</name>
</gene>
<organism evidence="2 3">
    <name type="scientific">Streptococcus hyointestinalis</name>
    <dbReference type="NCBI Taxonomy" id="1337"/>
    <lineage>
        <taxon>Bacteria</taxon>
        <taxon>Bacillati</taxon>
        <taxon>Bacillota</taxon>
        <taxon>Bacilli</taxon>
        <taxon>Lactobacillales</taxon>
        <taxon>Streptococcaceae</taxon>
        <taxon>Streptococcus</taxon>
    </lineage>
</organism>
<accession>A0A380K5U3</accession>
<dbReference type="InterPro" id="IPR010368">
    <property type="entry name" value="Com_YlbF"/>
</dbReference>
<evidence type="ECO:0000313" key="2">
    <source>
        <dbReference type="EMBL" id="SUN60363.1"/>
    </source>
</evidence>
<dbReference type="InterPro" id="IPR023378">
    <property type="entry name" value="YheA/YmcA-like_dom_sf"/>
</dbReference>
<dbReference type="Gene3D" id="1.20.1500.10">
    <property type="entry name" value="YheA/YmcA-like"/>
    <property type="match status" value="1"/>
</dbReference>
<dbReference type="SUPFAM" id="SSF158622">
    <property type="entry name" value="YheA/YmcA-like"/>
    <property type="match status" value="1"/>
</dbReference>
<proteinExistence type="predicted"/>
<dbReference type="InterPro" id="IPR052767">
    <property type="entry name" value="Bact_com_dev_regulator"/>
</dbReference>
<dbReference type="Proteomes" id="UP000254924">
    <property type="component" value="Unassembled WGS sequence"/>
</dbReference>
<dbReference type="AlphaFoldDB" id="A0A380K5U3"/>
<keyword evidence="3" id="KW-1185">Reference proteome</keyword>
<dbReference type="EMBL" id="UHFN01000007">
    <property type="protein sequence ID" value="SUN60363.1"/>
    <property type="molecule type" value="Genomic_DNA"/>
</dbReference>